<gene>
    <name evidence="3" type="ORF">DACRYDRAFT_59962</name>
</gene>
<dbReference type="RefSeq" id="XP_040623736.1">
    <property type="nucleotide sequence ID" value="XM_040775599.1"/>
</dbReference>
<feature type="domain" description="DUF6533" evidence="2">
    <location>
        <begin position="1"/>
        <end position="34"/>
    </location>
</feature>
<evidence type="ECO:0000313" key="3">
    <source>
        <dbReference type="EMBL" id="EJT96838.1"/>
    </source>
</evidence>
<keyword evidence="1" id="KW-1133">Transmembrane helix</keyword>
<feature type="transmembrane region" description="Helical" evidence="1">
    <location>
        <begin position="58"/>
        <end position="80"/>
    </location>
</feature>
<sequence length="168" mass="18469">IYDYILTFEQERELVWKASWSPGKVLFCLLRYLGSIDVVGFLFVEYGHPVSNLSCSIVMYWLVSSATTVIGFLCAGLILALRTWVIWDRGRICGAIVGIAWCSVTVVVLTFMVYSMIGLLPDGNAAFPSLPGCGATNTPSTASAALKAYICLAVYEGCEYPIPRRFDN</sequence>
<feature type="non-terminal residue" evidence="3">
    <location>
        <position position="168"/>
    </location>
</feature>
<dbReference type="Pfam" id="PF20151">
    <property type="entry name" value="DUF6533"/>
    <property type="match status" value="1"/>
</dbReference>
<dbReference type="GeneID" id="63690661"/>
<protein>
    <recommendedName>
        <fullName evidence="2">DUF6533 domain-containing protein</fullName>
    </recommendedName>
</protein>
<feature type="transmembrane region" description="Helical" evidence="1">
    <location>
        <begin position="25"/>
        <end position="46"/>
    </location>
</feature>
<reference evidence="3 4" key="1">
    <citation type="journal article" date="2012" name="Science">
        <title>The Paleozoic origin of enzymatic lignin decomposition reconstructed from 31 fungal genomes.</title>
        <authorList>
            <person name="Floudas D."/>
            <person name="Binder M."/>
            <person name="Riley R."/>
            <person name="Barry K."/>
            <person name="Blanchette R.A."/>
            <person name="Henrissat B."/>
            <person name="Martinez A.T."/>
            <person name="Otillar R."/>
            <person name="Spatafora J.W."/>
            <person name="Yadav J.S."/>
            <person name="Aerts A."/>
            <person name="Benoit I."/>
            <person name="Boyd A."/>
            <person name="Carlson A."/>
            <person name="Copeland A."/>
            <person name="Coutinho P.M."/>
            <person name="de Vries R.P."/>
            <person name="Ferreira P."/>
            <person name="Findley K."/>
            <person name="Foster B."/>
            <person name="Gaskell J."/>
            <person name="Glotzer D."/>
            <person name="Gorecki P."/>
            <person name="Heitman J."/>
            <person name="Hesse C."/>
            <person name="Hori C."/>
            <person name="Igarashi K."/>
            <person name="Jurgens J.A."/>
            <person name="Kallen N."/>
            <person name="Kersten P."/>
            <person name="Kohler A."/>
            <person name="Kuees U."/>
            <person name="Kumar T.K.A."/>
            <person name="Kuo A."/>
            <person name="LaButti K."/>
            <person name="Larrondo L.F."/>
            <person name="Lindquist E."/>
            <person name="Ling A."/>
            <person name="Lombard V."/>
            <person name="Lucas S."/>
            <person name="Lundell T."/>
            <person name="Martin R."/>
            <person name="McLaughlin D.J."/>
            <person name="Morgenstern I."/>
            <person name="Morin E."/>
            <person name="Murat C."/>
            <person name="Nagy L.G."/>
            <person name="Nolan M."/>
            <person name="Ohm R.A."/>
            <person name="Patyshakuliyeva A."/>
            <person name="Rokas A."/>
            <person name="Ruiz-Duenas F.J."/>
            <person name="Sabat G."/>
            <person name="Salamov A."/>
            <person name="Samejima M."/>
            <person name="Schmutz J."/>
            <person name="Slot J.C."/>
            <person name="St John F."/>
            <person name="Stenlid J."/>
            <person name="Sun H."/>
            <person name="Sun S."/>
            <person name="Syed K."/>
            <person name="Tsang A."/>
            <person name="Wiebenga A."/>
            <person name="Young D."/>
            <person name="Pisabarro A."/>
            <person name="Eastwood D.C."/>
            <person name="Martin F."/>
            <person name="Cullen D."/>
            <person name="Grigoriev I.V."/>
            <person name="Hibbett D.S."/>
        </authorList>
    </citation>
    <scope>NUCLEOTIDE SEQUENCE [LARGE SCALE GENOMIC DNA]</scope>
    <source>
        <strain evidence="3 4">DJM-731 SS1</strain>
    </source>
</reference>
<proteinExistence type="predicted"/>
<dbReference type="AlphaFoldDB" id="M5FP63"/>
<accession>M5FP63</accession>
<dbReference type="EMBL" id="JH795880">
    <property type="protein sequence ID" value="EJT96838.1"/>
    <property type="molecule type" value="Genomic_DNA"/>
</dbReference>
<organism evidence="3 4">
    <name type="scientific">Dacryopinax primogenitus (strain DJM 731)</name>
    <name type="common">Brown rot fungus</name>
    <dbReference type="NCBI Taxonomy" id="1858805"/>
    <lineage>
        <taxon>Eukaryota</taxon>
        <taxon>Fungi</taxon>
        <taxon>Dikarya</taxon>
        <taxon>Basidiomycota</taxon>
        <taxon>Agaricomycotina</taxon>
        <taxon>Dacrymycetes</taxon>
        <taxon>Dacrymycetales</taxon>
        <taxon>Dacrymycetaceae</taxon>
        <taxon>Dacryopinax</taxon>
    </lineage>
</organism>
<keyword evidence="1" id="KW-0472">Membrane</keyword>
<dbReference type="InterPro" id="IPR045340">
    <property type="entry name" value="DUF6533"/>
</dbReference>
<evidence type="ECO:0000256" key="1">
    <source>
        <dbReference type="SAM" id="Phobius"/>
    </source>
</evidence>
<keyword evidence="4" id="KW-1185">Reference proteome</keyword>
<dbReference type="OrthoDB" id="2638860at2759"/>
<evidence type="ECO:0000313" key="4">
    <source>
        <dbReference type="Proteomes" id="UP000030653"/>
    </source>
</evidence>
<feature type="transmembrane region" description="Helical" evidence="1">
    <location>
        <begin position="92"/>
        <end position="117"/>
    </location>
</feature>
<dbReference type="HOGENOM" id="CLU_1590334_0_0_1"/>
<evidence type="ECO:0000259" key="2">
    <source>
        <dbReference type="Pfam" id="PF20151"/>
    </source>
</evidence>
<name>M5FP63_DACPD</name>
<keyword evidence="1" id="KW-0812">Transmembrane</keyword>
<dbReference type="Proteomes" id="UP000030653">
    <property type="component" value="Unassembled WGS sequence"/>
</dbReference>